<feature type="domain" description="C-type lectin" evidence="11">
    <location>
        <begin position="624"/>
        <end position="741"/>
    </location>
</feature>
<evidence type="ECO:0000256" key="7">
    <source>
        <dbReference type="ARBA" id="ARBA00023180"/>
    </source>
</evidence>
<evidence type="ECO:0000256" key="10">
    <source>
        <dbReference type="SAM" id="SignalP"/>
    </source>
</evidence>
<feature type="disulfide bond" evidence="8">
    <location>
        <begin position="152"/>
        <end position="178"/>
    </location>
</feature>
<dbReference type="InterPro" id="IPR018378">
    <property type="entry name" value="C-type_lectin_CS"/>
</dbReference>
<evidence type="ECO:0000256" key="3">
    <source>
        <dbReference type="ARBA" id="ARBA00022737"/>
    </source>
</evidence>
<evidence type="ECO:0000256" key="4">
    <source>
        <dbReference type="ARBA" id="ARBA00022989"/>
    </source>
</evidence>
<evidence type="ECO:0000256" key="2">
    <source>
        <dbReference type="ARBA" id="ARBA00022692"/>
    </source>
</evidence>
<reference evidence="13" key="2">
    <citation type="submission" date="2025-09" db="UniProtKB">
        <authorList>
            <consortium name="Ensembl"/>
        </authorList>
    </citation>
    <scope>IDENTIFICATION</scope>
</reference>
<dbReference type="InterPro" id="IPR016187">
    <property type="entry name" value="CTDL_fold"/>
</dbReference>
<dbReference type="Gene3D" id="2.10.10.10">
    <property type="entry name" value="Fibronectin, type II, collagen-binding"/>
    <property type="match status" value="1"/>
</dbReference>
<dbReference type="PROSITE" id="PS51092">
    <property type="entry name" value="FN2_2"/>
    <property type="match status" value="1"/>
</dbReference>
<feature type="domain" description="C-type lectin" evidence="11">
    <location>
        <begin position="205"/>
        <end position="316"/>
    </location>
</feature>
<feature type="domain" description="Fibronectin type-II" evidence="12">
    <location>
        <begin position="147"/>
        <end position="194"/>
    </location>
</feature>
<reference evidence="13" key="1">
    <citation type="submission" date="2025-08" db="UniProtKB">
        <authorList>
            <consortium name="Ensembl"/>
        </authorList>
    </citation>
    <scope>IDENTIFICATION</scope>
</reference>
<dbReference type="SMART" id="SM00034">
    <property type="entry name" value="CLECT"/>
    <property type="match status" value="7"/>
</dbReference>
<dbReference type="PROSITE" id="PS00615">
    <property type="entry name" value="C_TYPE_LECTIN_1"/>
    <property type="match status" value="1"/>
</dbReference>
<feature type="domain" description="C-type lectin" evidence="11">
    <location>
        <begin position="774"/>
        <end position="910"/>
    </location>
</feature>
<dbReference type="SUPFAM" id="SSF56436">
    <property type="entry name" value="C-type lectin-like"/>
    <property type="match status" value="7"/>
</dbReference>
<dbReference type="Gene3D" id="3.10.100.10">
    <property type="entry name" value="Mannose-Binding Protein A, subunit A"/>
    <property type="match status" value="7"/>
</dbReference>
<feature type="signal peptide" evidence="10">
    <location>
        <begin position="1"/>
        <end position="19"/>
    </location>
</feature>
<dbReference type="InterPro" id="IPR001304">
    <property type="entry name" value="C-type_lectin-like"/>
</dbReference>
<keyword evidence="5 9" id="KW-0472">Membrane</keyword>
<keyword evidence="7" id="KW-0325">Glycoprotein</keyword>
<evidence type="ECO:0000256" key="5">
    <source>
        <dbReference type="ARBA" id="ARBA00023136"/>
    </source>
</evidence>
<dbReference type="Gene3D" id="2.80.10.50">
    <property type="match status" value="1"/>
</dbReference>
<keyword evidence="14" id="KW-1185">Reference proteome</keyword>
<dbReference type="Pfam" id="PF00059">
    <property type="entry name" value="Lectin_C"/>
    <property type="match status" value="7"/>
</dbReference>
<evidence type="ECO:0000313" key="13">
    <source>
        <dbReference type="Ensembl" id="ENSSLDP00000009866.1"/>
    </source>
</evidence>
<dbReference type="InterPro" id="IPR050111">
    <property type="entry name" value="C-type_lectin/snaclec_domain"/>
</dbReference>
<evidence type="ECO:0000256" key="6">
    <source>
        <dbReference type="ARBA" id="ARBA00023157"/>
    </source>
</evidence>
<proteinExistence type="predicted"/>
<evidence type="ECO:0000256" key="1">
    <source>
        <dbReference type="ARBA" id="ARBA00004167"/>
    </source>
</evidence>
<dbReference type="GO" id="GO:0016020">
    <property type="term" value="C:membrane"/>
    <property type="evidence" value="ECO:0007669"/>
    <property type="project" value="UniProtKB-SubCell"/>
</dbReference>
<dbReference type="SMART" id="SM00059">
    <property type="entry name" value="FN2"/>
    <property type="match status" value="1"/>
</dbReference>
<protein>
    <submittedName>
        <fullName evidence="13">Mannose receptor, C type 1b</fullName>
    </submittedName>
</protein>
<dbReference type="PROSITE" id="PS50231">
    <property type="entry name" value="RICIN_B_LECTIN"/>
    <property type="match status" value="1"/>
</dbReference>
<dbReference type="SUPFAM" id="SSF57440">
    <property type="entry name" value="Kringle-like"/>
    <property type="match status" value="1"/>
</dbReference>
<dbReference type="InterPro" id="IPR013806">
    <property type="entry name" value="Kringle-like"/>
</dbReference>
<keyword evidence="6 8" id="KW-1015">Disulfide bond</keyword>
<evidence type="ECO:0000259" key="11">
    <source>
        <dbReference type="PROSITE" id="PS50041"/>
    </source>
</evidence>
<organism evidence="13 14">
    <name type="scientific">Seriola lalandi dorsalis</name>
    <dbReference type="NCBI Taxonomy" id="1841481"/>
    <lineage>
        <taxon>Eukaryota</taxon>
        <taxon>Metazoa</taxon>
        <taxon>Chordata</taxon>
        <taxon>Craniata</taxon>
        <taxon>Vertebrata</taxon>
        <taxon>Euteleostomi</taxon>
        <taxon>Actinopterygii</taxon>
        <taxon>Neopterygii</taxon>
        <taxon>Teleostei</taxon>
        <taxon>Neoteleostei</taxon>
        <taxon>Acanthomorphata</taxon>
        <taxon>Carangaria</taxon>
        <taxon>Carangiformes</taxon>
        <taxon>Carangidae</taxon>
        <taxon>Seriola</taxon>
    </lineage>
</organism>
<comment type="subcellular location">
    <subcellularLocation>
        <location evidence="1">Membrane</location>
        <topology evidence="1">Single-pass membrane protein</topology>
    </subcellularLocation>
</comment>
<dbReference type="SUPFAM" id="SSF50370">
    <property type="entry name" value="Ricin B-like lectins"/>
    <property type="match status" value="1"/>
</dbReference>
<dbReference type="InterPro" id="IPR000562">
    <property type="entry name" value="FN_type2_dom"/>
</dbReference>
<keyword evidence="2 9" id="KW-0812">Transmembrane</keyword>
<dbReference type="PROSITE" id="PS50041">
    <property type="entry name" value="C_TYPE_LECTIN_2"/>
    <property type="match status" value="7"/>
</dbReference>
<comment type="caution">
    <text evidence="8">Lacks conserved residue(s) required for the propagation of feature annotation.</text>
</comment>
<evidence type="ECO:0000256" key="9">
    <source>
        <dbReference type="SAM" id="Phobius"/>
    </source>
</evidence>
<dbReference type="AlphaFoldDB" id="A0A3B4X0U5"/>
<evidence type="ECO:0000259" key="12">
    <source>
        <dbReference type="PROSITE" id="PS51092"/>
    </source>
</evidence>
<name>A0A3B4X0U5_SERLL</name>
<keyword evidence="4 9" id="KW-1133">Transmembrane helix</keyword>
<dbReference type="Ensembl" id="ENSSLDT00000010219.1">
    <property type="protein sequence ID" value="ENSSLDP00000009866.1"/>
    <property type="gene ID" value="ENSSLDG00000007816.1"/>
</dbReference>
<evidence type="ECO:0000313" key="14">
    <source>
        <dbReference type="Proteomes" id="UP000261360"/>
    </source>
</evidence>
<feature type="domain" description="C-type lectin" evidence="11">
    <location>
        <begin position="480"/>
        <end position="595"/>
    </location>
</feature>
<dbReference type="CDD" id="cd00062">
    <property type="entry name" value="FN2"/>
    <property type="match status" value="1"/>
</dbReference>
<dbReference type="InterPro" id="IPR016186">
    <property type="entry name" value="C-type_lectin-like/link_sf"/>
</dbReference>
<feature type="domain" description="C-type lectin" evidence="11">
    <location>
        <begin position="1077"/>
        <end position="1189"/>
    </location>
</feature>
<dbReference type="Pfam" id="PF00040">
    <property type="entry name" value="fn2"/>
    <property type="match status" value="1"/>
</dbReference>
<feature type="transmembrane region" description="Helical" evidence="9">
    <location>
        <begin position="1208"/>
        <end position="1228"/>
    </location>
</feature>
<dbReference type="GeneTree" id="ENSGT01050000244842"/>
<dbReference type="FunFam" id="3.10.100.10:FF:000014">
    <property type="entry name" value="Macrophage mannose receptor 1"/>
    <property type="match status" value="1"/>
</dbReference>
<dbReference type="InterPro" id="IPR036943">
    <property type="entry name" value="FN_type2_sf"/>
</dbReference>
<dbReference type="InterPro" id="IPR035992">
    <property type="entry name" value="Ricin_B-like_lectins"/>
</dbReference>
<dbReference type="Proteomes" id="UP000261360">
    <property type="component" value="Unplaced"/>
</dbReference>
<keyword evidence="10" id="KW-0732">Signal</keyword>
<dbReference type="FunFam" id="3.10.100.10:FF:000022">
    <property type="entry name" value="Mannose receptor C-type 1"/>
    <property type="match status" value="1"/>
</dbReference>
<keyword evidence="3" id="KW-0677">Repeat</keyword>
<evidence type="ECO:0000256" key="8">
    <source>
        <dbReference type="PROSITE-ProRule" id="PRU00479"/>
    </source>
</evidence>
<feature type="domain" description="C-type lectin" evidence="11">
    <location>
        <begin position="932"/>
        <end position="1043"/>
    </location>
</feature>
<accession>A0A3B4X0U5</accession>
<dbReference type="PANTHER" id="PTHR22803">
    <property type="entry name" value="MANNOSE, PHOSPHOLIPASE, LECTIN RECEPTOR RELATED"/>
    <property type="match status" value="1"/>
</dbReference>
<dbReference type="CDD" id="cd00037">
    <property type="entry name" value="CLECT"/>
    <property type="match status" value="7"/>
</dbReference>
<feature type="chain" id="PRO_5017400469" evidence="10">
    <location>
        <begin position="20"/>
        <end position="1274"/>
    </location>
</feature>
<sequence>VNCITFPLLVFMALSECFSYAPFSLTNKATGFCLLKKFTRCLDMRWTTSNRLYAVTTKKCLGVQGKSVGSEVSLYDCNDKSDLQKWECKNGTLLALKGQELYIEIKPDETIALSKTIGPNNHLTITGTSSGACTRTYRELYTIEGNAFGKPCMFPFMYKDRWFGDCTTFDSSQKRLWCAIETKYEREQWGYCPTTSRDHWMKNLVTGANYQLNPQALLTWPQAQASCKQQGASLVSITDPHERAYISGKVQKLWTGLVLDPEHGWQWSNGKPFRYLRWGTGNPLPNPGHNCAFLDSAGQHTWQSSSCVKKMGYICYNDGTPPAPPQIEQGFCSSPWIPYNGHCFHLQRTPQTWMNAQKECRKEHGDLVSIRNVEDQSFVISQLGYTSTDELWIGLNDRKTEGLFDWSDQSTVSFTSWEYGKPAVSTAEEDCVLITGEKGNWADRLCDEKHGFICKKESETERTGDEVELDIGCKAGWKRHGSYCYFVGTETKTFDEAKNECKSSESYLADVSNGVDNAFLVSLVGLRPEKYFWLGLSNQKEIDQFVWTNTDSVRFTHWNAEMPGYRQGCVAMTTGILAGLWDLLPCTNQEKYICKHLAEGAVLTVPPPTQTPPSCADGWTRVGTRNVCSKFFTGPRANEKTWFEARDYCRAIGGDLLSIHSPADLLVGRHGKGWIGLHVPDPNSGYVWSDGSPVNFQHWQEGEPNNFNNAESCAEYKIYNWDESGSWNDVNCETYNDWLCQIRQGTVEKTFTEYSLLSPLKQKFNTTSDGWLVWRGNQYYINRMSMPMEDARHFCQRRHGDLVSISSKDENVFLWKQVSFWRTCNCGQEHQSICKRGTSPPVNTTAAPTSPPKGGCPLKWTKFDSKVRNPERSLVEVPNEDCVVMNNNPSLGTGKWLIKACNDTNGFVCLRDLDPNIQGQPEPIVPTVYVALGNDSIKAVTQNLTWGDAKRHCEGEQASLASLRNEWTQAYVELLAMNLKSPLWIGLNKNQTGGYFRYTDGWHLNFASWAEGEPSRERPCVYLDVDGKWKTALCNRTMNSVCMQSTDVAPTESTNFPGVCPEEANAEYQQSYTWMPFKGHCYLFITDETEWPNAASNCARHGGSLATIEDPSEQQFLQSNVEMFQDSHTSFWIGLYKTHKGTWMWLDKTVMDYTNWAEDEPDSDFGAISTSGGIWKSGRRWHDRPYICKTPKEPHGGQDPRSRVHTSLVVVLIIAITSSLIVIAFFLYKKSPRPLPTFDNPLYFDSERSQPDVVDTNKLIENAEVENPEPIITL</sequence>
<feature type="domain" description="C-type lectin" evidence="11">
    <location>
        <begin position="339"/>
        <end position="455"/>
    </location>
</feature>